<feature type="domain" description="HTH marR-type" evidence="1">
    <location>
        <begin position="6"/>
        <end position="141"/>
    </location>
</feature>
<dbReference type="InterPro" id="IPR039422">
    <property type="entry name" value="MarR/SlyA-like"/>
</dbReference>
<dbReference type="Gene3D" id="1.10.10.10">
    <property type="entry name" value="Winged helix-like DNA-binding domain superfamily/Winged helix DNA-binding domain"/>
    <property type="match status" value="1"/>
</dbReference>
<dbReference type="PANTHER" id="PTHR33164">
    <property type="entry name" value="TRANSCRIPTIONAL REGULATOR, MARR FAMILY"/>
    <property type="match status" value="1"/>
</dbReference>
<gene>
    <name evidence="2" type="ORF">HNR48_002693</name>
</gene>
<dbReference type="InterPro" id="IPR036388">
    <property type="entry name" value="WH-like_DNA-bd_sf"/>
</dbReference>
<dbReference type="RefSeq" id="WP_166845935.1">
    <property type="nucleotide sequence ID" value="NZ_JAAONY010000002.1"/>
</dbReference>
<comment type="caution">
    <text evidence="2">The sequence shown here is derived from an EMBL/GenBank/DDBJ whole genome shotgun (WGS) entry which is preliminary data.</text>
</comment>
<proteinExistence type="predicted"/>
<dbReference type="PROSITE" id="PS50995">
    <property type="entry name" value="HTH_MARR_2"/>
    <property type="match status" value="1"/>
</dbReference>
<dbReference type="SUPFAM" id="SSF46785">
    <property type="entry name" value="Winged helix' DNA-binding domain"/>
    <property type="match status" value="1"/>
</dbReference>
<dbReference type="SMART" id="SM00347">
    <property type="entry name" value="HTH_MARR"/>
    <property type="match status" value="1"/>
</dbReference>
<dbReference type="InParanoid" id="A0A7X0MWE9"/>
<organism evidence="2 3">
    <name type="scientific">Pseudoteredinibacter isoporae</name>
    <dbReference type="NCBI Taxonomy" id="570281"/>
    <lineage>
        <taxon>Bacteria</taxon>
        <taxon>Pseudomonadati</taxon>
        <taxon>Pseudomonadota</taxon>
        <taxon>Gammaproteobacteria</taxon>
        <taxon>Cellvibrionales</taxon>
        <taxon>Cellvibrionaceae</taxon>
        <taxon>Pseudoteredinibacter</taxon>
    </lineage>
</organism>
<dbReference type="PRINTS" id="PR00598">
    <property type="entry name" value="HTHMARR"/>
</dbReference>
<evidence type="ECO:0000313" key="3">
    <source>
        <dbReference type="Proteomes" id="UP000528457"/>
    </source>
</evidence>
<accession>A0A7X0MWE9</accession>
<dbReference type="EMBL" id="JACHHT010000002">
    <property type="protein sequence ID" value="MBB6522408.1"/>
    <property type="molecule type" value="Genomic_DNA"/>
</dbReference>
<keyword evidence="2" id="KW-0238">DNA-binding</keyword>
<dbReference type="Proteomes" id="UP000528457">
    <property type="component" value="Unassembled WGS sequence"/>
</dbReference>
<dbReference type="AlphaFoldDB" id="A0A7X0MWE9"/>
<dbReference type="Pfam" id="PF01047">
    <property type="entry name" value="MarR"/>
    <property type="match status" value="1"/>
</dbReference>
<evidence type="ECO:0000313" key="2">
    <source>
        <dbReference type="EMBL" id="MBB6522408.1"/>
    </source>
</evidence>
<dbReference type="FunCoup" id="A0A7X0MWE9">
    <property type="interactions" value="177"/>
</dbReference>
<reference evidence="2 3" key="1">
    <citation type="submission" date="2020-08" db="EMBL/GenBank/DDBJ databases">
        <title>Genomic Encyclopedia of Type Strains, Phase IV (KMG-IV): sequencing the most valuable type-strain genomes for metagenomic binning, comparative biology and taxonomic classification.</title>
        <authorList>
            <person name="Goeker M."/>
        </authorList>
    </citation>
    <scope>NUCLEOTIDE SEQUENCE [LARGE SCALE GENOMIC DNA]</scope>
    <source>
        <strain evidence="2 3">DSM 22368</strain>
    </source>
</reference>
<dbReference type="PANTHER" id="PTHR33164:SF43">
    <property type="entry name" value="HTH-TYPE TRANSCRIPTIONAL REPRESSOR YETL"/>
    <property type="match status" value="1"/>
</dbReference>
<evidence type="ECO:0000259" key="1">
    <source>
        <dbReference type="PROSITE" id="PS50995"/>
    </source>
</evidence>
<protein>
    <submittedName>
        <fullName evidence="2">DNA-binding MarR family transcriptional regulator</fullName>
    </submittedName>
</protein>
<sequence length="150" mass="17450">MSSDKYLRVWLQLAKSSKSIEQEMETRFHQRFKQSMSRFDVLSQLYRYSPEGLPMGKVAEQLLASRGNITRLVDRMVNEHLIERSASPLDRRVIQIRITEKGLQLFEEMAQAHADWSHELLGDLTPLEIDQLLHLLKRANSAFKVATEPE</sequence>
<dbReference type="GO" id="GO:0003700">
    <property type="term" value="F:DNA-binding transcription factor activity"/>
    <property type="evidence" value="ECO:0007669"/>
    <property type="project" value="InterPro"/>
</dbReference>
<dbReference type="GO" id="GO:0006950">
    <property type="term" value="P:response to stress"/>
    <property type="evidence" value="ECO:0007669"/>
    <property type="project" value="TreeGrafter"/>
</dbReference>
<dbReference type="InterPro" id="IPR000835">
    <property type="entry name" value="HTH_MarR-typ"/>
</dbReference>
<dbReference type="InterPro" id="IPR036390">
    <property type="entry name" value="WH_DNA-bd_sf"/>
</dbReference>
<name>A0A7X0MWE9_9GAMM</name>
<keyword evidence="3" id="KW-1185">Reference proteome</keyword>
<dbReference type="GO" id="GO:0003677">
    <property type="term" value="F:DNA binding"/>
    <property type="evidence" value="ECO:0007669"/>
    <property type="project" value="UniProtKB-KW"/>
</dbReference>